<dbReference type="Pfam" id="PF11867">
    <property type="entry name" value="T1RH-like_C"/>
    <property type="match status" value="1"/>
</dbReference>
<dbReference type="Proteomes" id="UP000254070">
    <property type="component" value="Unassembled WGS sequence"/>
</dbReference>
<keyword evidence="10 11" id="KW-0238">DNA-binding</keyword>
<reference evidence="14 15" key="1">
    <citation type="submission" date="2018-06" db="EMBL/GenBank/DDBJ databases">
        <authorList>
            <consortium name="Pathogen Informatics"/>
            <person name="Doyle S."/>
        </authorList>
    </citation>
    <scope>NUCLEOTIDE SEQUENCE [LARGE SCALE GENOMIC DNA]</scope>
    <source>
        <strain evidence="14 15">NCTC8129</strain>
    </source>
</reference>
<dbReference type="GO" id="GO:0009035">
    <property type="term" value="F:type I site-specific deoxyribonuclease activity"/>
    <property type="evidence" value="ECO:0007669"/>
    <property type="project" value="UniProtKB-EC"/>
</dbReference>
<dbReference type="Gene3D" id="3.40.50.300">
    <property type="entry name" value="P-loop containing nucleotide triphosphate hydrolases"/>
    <property type="match status" value="2"/>
</dbReference>
<gene>
    <name evidence="14" type="primary">hsdR_3</name>
    <name evidence="14" type="ORF">NCTC8129_02688</name>
</gene>
<dbReference type="EC" id="3.1.21.3" evidence="11"/>
<comment type="catalytic activity">
    <reaction evidence="1 11">
        <text>Endonucleolytic cleavage of DNA to give random double-stranded fragments with terminal 5'-phosphates, ATP is simultaneously hydrolyzed.</text>
        <dbReference type="EC" id="3.1.21.3"/>
    </reaction>
</comment>
<dbReference type="InterPro" id="IPR051268">
    <property type="entry name" value="Type-I_R_enzyme_R_subunit"/>
</dbReference>
<dbReference type="InterPro" id="IPR040980">
    <property type="entry name" value="SWI2_SNF2"/>
</dbReference>
<evidence type="ECO:0000256" key="4">
    <source>
        <dbReference type="ARBA" id="ARBA00022722"/>
    </source>
</evidence>
<dbReference type="NCBIfam" id="TIGR00348">
    <property type="entry name" value="hsdR"/>
    <property type="match status" value="1"/>
</dbReference>
<dbReference type="PROSITE" id="PS51192">
    <property type="entry name" value="HELICASE_ATP_BIND_1"/>
    <property type="match status" value="1"/>
</dbReference>
<dbReference type="GO" id="GO:0005524">
    <property type="term" value="F:ATP binding"/>
    <property type="evidence" value="ECO:0007669"/>
    <property type="project" value="UniProtKB-KW"/>
</dbReference>
<dbReference type="RefSeq" id="WP_115235799.1">
    <property type="nucleotide sequence ID" value="NZ_UGIF01000002.1"/>
</dbReference>
<keyword evidence="8 11" id="KW-0378">Hydrolase</keyword>
<dbReference type="Pfam" id="PF04313">
    <property type="entry name" value="HSDR_N"/>
    <property type="match status" value="1"/>
</dbReference>
<accession>A0A377KN59</accession>
<dbReference type="InterPro" id="IPR027417">
    <property type="entry name" value="P-loop_NTPase"/>
</dbReference>
<comment type="function">
    <text evidence="11">Subunit R is required for both nuclease and ATPase activities, but not for modification.</text>
</comment>
<dbReference type="InterPro" id="IPR055180">
    <property type="entry name" value="HsdR_RecA-like_helicase_dom_2"/>
</dbReference>
<dbReference type="InterPro" id="IPR021810">
    <property type="entry name" value="T1RH-like_C"/>
</dbReference>
<dbReference type="InterPro" id="IPR014001">
    <property type="entry name" value="Helicase_ATP-bd"/>
</dbReference>
<evidence type="ECO:0000256" key="2">
    <source>
        <dbReference type="ARBA" id="ARBA00008598"/>
    </source>
</evidence>
<comment type="subunit">
    <text evidence="3 11">The type I restriction/modification system is composed of three polypeptides R, M and S.</text>
</comment>
<dbReference type="InterPro" id="IPR004473">
    <property type="entry name" value="Restrct_endonuc_typeI_HsdR"/>
</dbReference>
<keyword evidence="6 11" id="KW-0680">Restriction system</keyword>
<comment type="similarity">
    <text evidence="2 11">Belongs to the HsdR family.</text>
</comment>
<keyword evidence="7" id="KW-0255">Endonuclease</keyword>
<protein>
    <recommendedName>
        <fullName evidence="11">Type I restriction enzyme endonuclease subunit</fullName>
        <shortName evidence="11">R protein</shortName>
        <ecNumber evidence="11">3.1.21.3</ecNumber>
    </recommendedName>
    <alternativeName>
        <fullName evidence="11">Type-1 restriction enzyme R protein</fullName>
    </alternativeName>
</protein>
<evidence type="ECO:0000256" key="10">
    <source>
        <dbReference type="ARBA" id="ARBA00023125"/>
    </source>
</evidence>
<dbReference type="GO" id="GO:0009307">
    <property type="term" value="P:DNA restriction-modification system"/>
    <property type="evidence" value="ECO:0007669"/>
    <property type="project" value="UniProtKB-KW"/>
</dbReference>
<evidence type="ECO:0000256" key="5">
    <source>
        <dbReference type="ARBA" id="ARBA00022741"/>
    </source>
</evidence>
<dbReference type="Pfam" id="PF18766">
    <property type="entry name" value="SWI2_SNF2"/>
    <property type="match status" value="1"/>
</dbReference>
<dbReference type="PANTHER" id="PTHR30195:SF15">
    <property type="entry name" value="TYPE I RESTRICTION ENZYME HINDI ENDONUCLEASE SUBUNIT"/>
    <property type="match status" value="1"/>
</dbReference>
<dbReference type="SMART" id="SM00487">
    <property type="entry name" value="DEXDc"/>
    <property type="match status" value="1"/>
</dbReference>
<dbReference type="InterPro" id="IPR007409">
    <property type="entry name" value="Restrct_endonuc_type1_HsdR_N"/>
</dbReference>
<dbReference type="AlphaFoldDB" id="A0A377KN59"/>
<evidence type="ECO:0000256" key="8">
    <source>
        <dbReference type="ARBA" id="ARBA00022801"/>
    </source>
</evidence>
<proteinExistence type="inferred from homology"/>
<dbReference type="EMBL" id="UGIF01000002">
    <property type="protein sequence ID" value="STP30443.1"/>
    <property type="molecule type" value="Genomic_DNA"/>
</dbReference>
<feature type="domain" description="Helicase ATP-binding" evidence="13">
    <location>
        <begin position="289"/>
        <end position="454"/>
    </location>
</feature>
<dbReference type="GO" id="GO:0003677">
    <property type="term" value="F:DNA binding"/>
    <property type="evidence" value="ECO:0007669"/>
    <property type="project" value="UniProtKB-KW"/>
</dbReference>
<evidence type="ECO:0000256" key="3">
    <source>
        <dbReference type="ARBA" id="ARBA00011296"/>
    </source>
</evidence>
<organism evidence="14 15">
    <name type="scientific">Enterococcus durans</name>
    <dbReference type="NCBI Taxonomy" id="53345"/>
    <lineage>
        <taxon>Bacteria</taxon>
        <taxon>Bacillati</taxon>
        <taxon>Bacillota</taxon>
        <taxon>Bacilli</taxon>
        <taxon>Lactobacillales</taxon>
        <taxon>Enterococcaceae</taxon>
        <taxon>Enterococcus</taxon>
    </lineage>
</organism>
<name>A0A377KN59_9ENTE</name>
<dbReference type="SUPFAM" id="SSF52540">
    <property type="entry name" value="P-loop containing nucleoside triphosphate hydrolases"/>
    <property type="match status" value="2"/>
</dbReference>
<evidence type="ECO:0000256" key="11">
    <source>
        <dbReference type="RuleBase" id="RU364115"/>
    </source>
</evidence>
<evidence type="ECO:0000256" key="9">
    <source>
        <dbReference type="ARBA" id="ARBA00022840"/>
    </source>
</evidence>
<keyword evidence="4" id="KW-0540">Nuclease</keyword>
<dbReference type="Gene3D" id="3.90.1570.50">
    <property type="match status" value="1"/>
</dbReference>
<dbReference type="CDD" id="cd18800">
    <property type="entry name" value="SF2_C_EcoR124I-like"/>
    <property type="match status" value="1"/>
</dbReference>
<evidence type="ECO:0000313" key="15">
    <source>
        <dbReference type="Proteomes" id="UP000254070"/>
    </source>
</evidence>
<dbReference type="REBASE" id="428875">
    <property type="entry name" value="Edu8129IP"/>
</dbReference>
<sequence>MADTVTEDQLEIRAMKAFEQIGYTTLDAMTGEASALPDGTARTDKKQVILPDVLMESIKSINPSIPEEEIEQVVQGIINDTALNSRLLNDKNFEYYQSLIDGVLVSFKVDEKETRERVKLIDFDNPSNNSFIAARQVWIRGEVKYRRPDILVFINGLPLVWIELKKPSEKIVVGYEKNLVDQKSDIPQLFFLNQLCVVSNGHQTRAGSFNAGWQHYFEWLKEDEGDQVNRREIDDKMISLEYLIHSLMPKEQIIDYIENFVMYLNKQNKIVAKNHQFIGVNRAIDSFRNREDKNGKLGVFWHTQGSGKSFSMVLYVRKIRRKFEGNYTFLMITDREDLNTQLLKNFVKTGVIENSDHAKAKSGKELRDMLSSNTPMIFTLIQKFRYDKNESFPVLSERDDIIVIVDEAHRTQYKDLAENMRKGIPNAQYIAFTGTPLLGAKRLTNQFFGDYISEYNFADSVLDGATVPLFYTKKVPKVDLINDLLNEDFLDLIGKEELSDEEQKRLENRYGSTLNVLKRDSRLDEVAKYIVEHFPKRGFLGKGMVVSVDKFTTVKMFNKVQEQWKKRQLALNGLIKNAETQEERQALLRERNFMNNVEMAVVVSEENGEEEKFAAQGLDIATHRKRMNELDNEMRDIEEQFKDPNHPLQLVFVTAMWLTGFDAPSVSTMYLDKPMKGHTLMQAIARANRVYEDDVRGKKLNGLIIDHVNIFHYMKQALSDYATPGTYGEGEDLPVKDVEELIELLNATQDEALSFCDGLGIDIPEIANENDAFEQTRMINEAMNTILMNDKTKAQFKIYANLLKNVYDAARPEIFSYHWDRKNLKAIRYIATTIDNQIDNSIIDRVQNEVEAILDVSIASEQLKFSIKKNLTENGKVISLSDLDIENVVRKIQKSQYQNIDIAELRAFIEEKLRQMLERNETRIPFAQRYEKLVQGYNASATSNENFFEELKKFVKDLKKEDARAKAEKLSEDELVLFDLLMKDKLTKDEEKAVKSAASTLYHKLMDVGSNVLTVDWFKDEQPKQKVKNEIEDVLDEKLPDSYDKQTFEQKSNVVFSFILNRAMSGQGYLHSKVG</sequence>
<keyword evidence="9 11" id="KW-0067">ATP-binding</keyword>
<keyword evidence="5 11" id="KW-0547">Nucleotide-binding</keyword>
<evidence type="ECO:0000256" key="1">
    <source>
        <dbReference type="ARBA" id="ARBA00000851"/>
    </source>
</evidence>
<dbReference type="CDD" id="cd22332">
    <property type="entry name" value="HsdR_N"/>
    <property type="match status" value="1"/>
</dbReference>
<evidence type="ECO:0000313" key="14">
    <source>
        <dbReference type="EMBL" id="STP30443.1"/>
    </source>
</evidence>
<evidence type="ECO:0000256" key="7">
    <source>
        <dbReference type="ARBA" id="ARBA00022759"/>
    </source>
</evidence>
<evidence type="ECO:0000259" key="13">
    <source>
        <dbReference type="PROSITE" id="PS51192"/>
    </source>
</evidence>
<evidence type="ECO:0000256" key="6">
    <source>
        <dbReference type="ARBA" id="ARBA00022747"/>
    </source>
</evidence>
<dbReference type="PANTHER" id="PTHR30195">
    <property type="entry name" value="TYPE I SITE-SPECIFIC DEOXYRIBONUCLEASE PROTEIN SUBUNIT M AND R"/>
    <property type="match status" value="1"/>
</dbReference>
<keyword evidence="12" id="KW-0175">Coiled coil</keyword>
<evidence type="ECO:0000256" key="12">
    <source>
        <dbReference type="SAM" id="Coils"/>
    </source>
</evidence>
<feature type="coiled-coil region" evidence="12">
    <location>
        <begin position="571"/>
        <end position="640"/>
    </location>
</feature>
<dbReference type="Pfam" id="PF22679">
    <property type="entry name" value="T1R_D3-like"/>
    <property type="match status" value="1"/>
</dbReference>